<name>A8MJC6_ALKOO</name>
<keyword evidence="4" id="KW-0274">FAD</keyword>
<sequence>MKYDVIVIGSGIAGATFAKACRQYGKKVAVVEKEKLGGTAIATGCLPVKIHKDNVVGFLKARDLADSYHRTLDIDIQDVYERGYNRIAELQDFMKRDLDGIDLYFGDGVLLDQNTLKVGSHNLTTDHFIIATGTSPVIPNNARRAISHRELMGLKKLPKDLIIVGGGVEAVEIADIYAAYGVQVRMVVREEEILQETDQDLKQYLMKSLEQNQVEFYYGDDIVHTIEEQDSIHITTAKGHKIRGEYLLYTSIRSLNKVDGLMDLGVICDEHKIHIDGNLRTSVDNIYVIGDANGILGMAHVAYSQGIAVAKHLYAGKEVEMAYATLPRSIFGLKEISGIGKSEKDLKGQDYKVCKINLRDLYRGYGKDLDGFAKILHHDGKLLGYWVVSDYSSDLMADSALWFDQGCTLEKISKSLFINPSLSEVLPELYLKSIKGDE</sequence>
<gene>
    <name evidence="8" type="ordered locus">Clos_2376</name>
</gene>
<evidence type="ECO:0000256" key="4">
    <source>
        <dbReference type="ARBA" id="ARBA00022827"/>
    </source>
</evidence>
<dbReference type="PANTHER" id="PTHR22912">
    <property type="entry name" value="DISULFIDE OXIDOREDUCTASE"/>
    <property type="match status" value="1"/>
</dbReference>
<evidence type="ECO:0000313" key="8">
    <source>
        <dbReference type="EMBL" id="ABW19908.1"/>
    </source>
</evidence>
<dbReference type="RefSeq" id="WP_012160215.1">
    <property type="nucleotide sequence ID" value="NC_009922.1"/>
</dbReference>
<keyword evidence="3" id="KW-0285">Flavoprotein</keyword>
<reference evidence="9" key="1">
    <citation type="submission" date="2007-10" db="EMBL/GenBank/DDBJ databases">
        <title>Complete genome of Alkaliphilus oremlandii OhILAs.</title>
        <authorList>
            <person name="Copeland A."/>
            <person name="Lucas S."/>
            <person name="Lapidus A."/>
            <person name="Barry K."/>
            <person name="Detter J.C."/>
            <person name="Glavina del Rio T."/>
            <person name="Hammon N."/>
            <person name="Israni S."/>
            <person name="Dalin E."/>
            <person name="Tice H."/>
            <person name="Pitluck S."/>
            <person name="Chain P."/>
            <person name="Malfatti S."/>
            <person name="Shin M."/>
            <person name="Vergez L."/>
            <person name="Schmutz J."/>
            <person name="Larimer F."/>
            <person name="Land M."/>
            <person name="Hauser L."/>
            <person name="Kyrpides N."/>
            <person name="Mikhailova N."/>
            <person name="Stolz J.F."/>
            <person name="Dawson A."/>
            <person name="Fisher E."/>
            <person name="Crable B."/>
            <person name="Perera E."/>
            <person name="Lisak J."/>
            <person name="Ranganathan M."/>
            <person name="Basu P."/>
            <person name="Richardson P."/>
        </authorList>
    </citation>
    <scope>NUCLEOTIDE SEQUENCE [LARGE SCALE GENOMIC DNA]</scope>
    <source>
        <strain evidence="9">OhILAs</strain>
    </source>
</reference>
<dbReference type="InterPro" id="IPR016156">
    <property type="entry name" value="FAD/NAD-linked_Rdtase_dimer_sf"/>
</dbReference>
<evidence type="ECO:0000256" key="5">
    <source>
        <dbReference type="ARBA" id="ARBA00023027"/>
    </source>
</evidence>
<dbReference type="GO" id="GO:0004148">
    <property type="term" value="F:dihydrolipoyl dehydrogenase (NADH) activity"/>
    <property type="evidence" value="ECO:0007669"/>
    <property type="project" value="TreeGrafter"/>
</dbReference>
<dbReference type="AlphaFoldDB" id="A8MJC6"/>
<dbReference type="Pfam" id="PF02852">
    <property type="entry name" value="Pyr_redox_dim"/>
    <property type="match status" value="1"/>
</dbReference>
<keyword evidence="5" id="KW-0520">NAD</keyword>
<dbReference type="HOGENOM" id="CLU_016755_0_3_9"/>
<dbReference type="PANTHER" id="PTHR22912:SF151">
    <property type="entry name" value="DIHYDROLIPOYL DEHYDROGENASE, MITOCHONDRIAL"/>
    <property type="match status" value="1"/>
</dbReference>
<dbReference type="InterPro" id="IPR023753">
    <property type="entry name" value="FAD/NAD-binding_dom"/>
</dbReference>
<organism evidence="8 9">
    <name type="scientific">Alkaliphilus oremlandii (strain OhILAs)</name>
    <name type="common">Clostridium oremlandii (strain OhILAs)</name>
    <dbReference type="NCBI Taxonomy" id="350688"/>
    <lineage>
        <taxon>Bacteria</taxon>
        <taxon>Bacillati</taxon>
        <taxon>Bacillota</taxon>
        <taxon>Clostridia</taxon>
        <taxon>Peptostreptococcales</taxon>
        <taxon>Natronincolaceae</taxon>
        <taxon>Alkaliphilus</taxon>
    </lineage>
</organism>
<evidence type="ECO:0000256" key="3">
    <source>
        <dbReference type="ARBA" id="ARBA00022630"/>
    </source>
</evidence>
<dbReference type="Proteomes" id="UP000000269">
    <property type="component" value="Chromosome"/>
</dbReference>
<evidence type="ECO:0000313" key="9">
    <source>
        <dbReference type="Proteomes" id="UP000000269"/>
    </source>
</evidence>
<feature type="domain" description="Pyridine nucleotide-disulphide oxidoreductase dimerisation" evidence="6">
    <location>
        <begin position="327"/>
        <end position="428"/>
    </location>
</feature>
<dbReference type="PRINTS" id="PR00411">
    <property type="entry name" value="PNDRDTASEI"/>
</dbReference>
<dbReference type="STRING" id="350688.Clos_2376"/>
<dbReference type="GO" id="GO:0006103">
    <property type="term" value="P:2-oxoglutarate metabolic process"/>
    <property type="evidence" value="ECO:0007669"/>
    <property type="project" value="TreeGrafter"/>
</dbReference>
<dbReference type="SUPFAM" id="SSF51905">
    <property type="entry name" value="FAD/NAD(P)-binding domain"/>
    <property type="match status" value="1"/>
</dbReference>
<dbReference type="InterPro" id="IPR050151">
    <property type="entry name" value="Class-I_Pyr_Nuc-Dis_Oxidored"/>
</dbReference>
<dbReference type="eggNOG" id="COG1249">
    <property type="taxonomic scope" value="Bacteria"/>
</dbReference>
<feature type="domain" description="FAD/NAD(P)-binding" evidence="7">
    <location>
        <begin position="3"/>
        <end position="306"/>
    </location>
</feature>
<dbReference type="KEGG" id="aoe:Clos_2376"/>
<evidence type="ECO:0000256" key="1">
    <source>
        <dbReference type="ARBA" id="ARBA00001974"/>
    </source>
</evidence>
<dbReference type="Pfam" id="PF07992">
    <property type="entry name" value="Pyr_redox_2"/>
    <property type="match status" value="1"/>
</dbReference>
<evidence type="ECO:0000259" key="7">
    <source>
        <dbReference type="Pfam" id="PF07992"/>
    </source>
</evidence>
<dbReference type="EMBL" id="CP000853">
    <property type="protein sequence ID" value="ABW19908.1"/>
    <property type="molecule type" value="Genomic_DNA"/>
</dbReference>
<dbReference type="PRINTS" id="PR00368">
    <property type="entry name" value="FADPNR"/>
</dbReference>
<protein>
    <submittedName>
        <fullName evidence="8">FAD-dependent pyridine nucleotide-disulphide oxidoreductase</fullName>
    </submittedName>
</protein>
<dbReference type="Gene3D" id="3.30.390.30">
    <property type="match status" value="1"/>
</dbReference>
<evidence type="ECO:0000256" key="2">
    <source>
        <dbReference type="ARBA" id="ARBA00007532"/>
    </source>
</evidence>
<dbReference type="Gene3D" id="3.50.50.60">
    <property type="entry name" value="FAD/NAD(P)-binding domain"/>
    <property type="match status" value="2"/>
</dbReference>
<evidence type="ECO:0000259" key="6">
    <source>
        <dbReference type="Pfam" id="PF02852"/>
    </source>
</evidence>
<dbReference type="InterPro" id="IPR004099">
    <property type="entry name" value="Pyr_nucl-diS_OxRdtase_dimer"/>
</dbReference>
<accession>A8MJC6</accession>
<dbReference type="InterPro" id="IPR036188">
    <property type="entry name" value="FAD/NAD-bd_sf"/>
</dbReference>
<dbReference type="SUPFAM" id="SSF55424">
    <property type="entry name" value="FAD/NAD-linked reductases, dimerisation (C-terminal) domain"/>
    <property type="match status" value="1"/>
</dbReference>
<comment type="similarity">
    <text evidence="2">Belongs to the class-I pyridine nucleotide-disulfide oxidoreductase family.</text>
</comment>
<dbReference type="OrthoDB" id="1705205at2"/>
<proteinExistence type="inferred from homology"/>
<keyword evidence="9" id="KW-1185">Reference proteome</keyword>
<dbReference type="GO" id="GO:0050660">
    <property type="term" value="F:flavin adenine dinucleotide binding"/>
    <property type="evidence" value="ECO:0007669"/>
    <property type="project" value="TreeGrafter"/>
</dbReference>
<comment type="cofactor">
    <cofactor evidence="1">
        <name>FAD</name>
        <dbReference type="ChEBI" id="CHEBI:57692"/>
    </cofactor>
</comment>